<protein>
    <submittedName>
        <fullName evidence="1">Uncharacterized protein</fullName>
    </submittedName>
</protein>
<dbReference type="Proteomes" id="UP000316759">
    <property type="component" value="Unassembled WGS sequence"/>
</dbReference>
<proteinExistence type="predicted"/>
<accession>A0A504YYX8</accession>
<name>A0A504YYX8_FASGI</name>
<evidence type="ECO:0000313" key="1">
    <source>
        <dbReference type="EMBL" id="TPP65819.1"/>
    </source>
</evidence>
<organism evidence="1 2">
    <name type="scientific">Fasciola gigantica</name>
    <name type="common">Giant liver fluke</name>
    <dbReference type="NCBI Taxonomy" id="46835"/>
    <lineage>
        <taxon>Eukaryota</taxon>
        <taxon>Metazoa</taxon>
        <taxon>Spiralia</taxon>
        <taxon>Lophotrochozoa</taxon>
        <taxon>Platyhelminthes</taxon>
        <taxon>Trematoda</taxon>
        <taxon>Digenea</taxon>
        <taxon>Plagiorchiida</taxon>
        <taxon>Echinostomata</taxon>
        <taxon>Echinostomatoidea</taxon>
        <taxon>Fasciolidae</taxon>
        <taxon>Fasciola</taxon>
    </lineage>
</organism>
<dbReference type="EMBL" id="SUNJ01002635">
    <property type="protein sequence ID" value="TPP65819.1"/>
    <property type="molecule type" value="Genomic_DNA"/>
</dbReference>
<dbReference type="AlphaFoldDB" id="A0A504YYX8"/>
<comment type="caution">
    <text evidence="1">The sequence shown here is derived from an EMBL/GenBank/DDBJ whole genome shotgun (WGS) entry which is preliminary data.</text>
</comment>
<keyword evidence="2" id="KW-1185">Reference proteome</keyword>
<gene>
    <name evidence="1" type="ORF">FGIG_07382</name>
</gene>
<sequence length="43" mass="4619">MSSLRTGDNQQLDGSSCVIPAAQSSFIGGCRRHVFEISPRPGR</sequence>
<reference evidence="1 2" key="1">
    <citation type="submission" date="2019-04" db="EMBL/GenBank/DDBJ databases">
        <title>Annotation for the trematode Fasciola gigantica.</title>
        <authorList>
            <person name="Choi Y.-J."/>
        </authorList>
    </citation>
    <scope>NUCLEOTIDE SEQUENCE [LARGE SCALE GENOMIC DNA]</scope>
    <source>
        <strain evidence="1">Uganda_cow_1</strain>
    </source>
</reference>
<dbReference type="PROSITE" id="PS51257">
    <property type="entry name" value="PROKAR_LIPOPROTEIN"/>
    <property type="match status" value="1"/>
</dbReference>
<evidence type="ECO:0000313" key="2">
    <source>
        <dbReference type="Proteomes" id="UP000316759"/>
    </source>
</evidence>